<dbReference type="GO" id="GO:0006779">
    <property type="term" value="P:porphyrin-containing compound biosynthetic process"/>
    <property type="evidence" value="ECO:0007669"/>
    <property type="project" value="UniProtKB-UniRule"/>
</dbReference>
<dbReference type="OrthoDB" id="9810309at2"/>
<protein>
    <recommendedName>
        <fullName evidence="3 8">Corrinoid adenosyltransferase</fullName>
        <ecNumber evidence="3 8">2.5.1.17</ecNumber>
    </recommendedName>
    <alternativeName>
        <fullName evidence="8">Cob(II)alamin adenosyltransferase</fullName>
    </alternativeName>
    <alternativeName>
        <fullName evidence="8">Cob(II)yrinic acid a,c-diamide adenosyltransferase</fullName>
    </alternativeName>
</protein>
<evidence type="ECO:0000256" key="3">
    <source>
        <dbReference type="ARBA" id="ARBA00012454"/>
    </source>
</evidence>
<dbReference type="SUPFAM" id="SSF52540">
    <property type="entry name" value="P-loop containing nucleoside triphosphate hydrolases"/>
    <property type="match status" value="1"/>
</dbReference>
<dbReference type="GO" id="GO:0005737">
    <property type="term" value="C:cytoplasm"/>
    <property type="evidence" value="ECO:0007669"/>
    <property type="project" value="UniProtKB-SubCell"/>
</dbReference>
<evidence type="ECO:0000256" key="2">
    <source>
        <dbReference type="ARBA" id="ARBA00007487"/>
    </source>
</evidence>
<dbReference type="GO" id="GO:0005524">
    <property type="term" value="F:ATP binding"/>
    <property type="evidence" value="ECO:0007669"/>
    <property type="project" value="UniProtKB-UniRule"/>
</dbReference>
<evidence type="ECO:0000256" key="8">
    <source>
        <dbReference type="PIRNR" id="PIRNR015617"/>
    </source>
</evidence>
<accession>A0A2S5KMR0</accession>
<keyword evidence="4 8" id="KW-0627">Porphyrin biosynthesis</keyword>
<evidence type="ECO:0000313" key="10">
    <source>
        <dbReference type="EMBL" id="PPC76088.1"/>
    </source>
</evidence>
<comment type="similarity">
    <text evidence="2 8">Belongs to the Cob(I)alamin adenosyltransferase family.</text>
</comment>
<comment type="caution">
    <text evidence="10">The sequence shown here is derived from an EMBL/GenBank/DDBJ whole genome shotgun (WGS) entry which is preliminary data.</text>
</comment>
<dbReference type="NCBIfam" id="TIGR00708">
    <property type="entry name" value="cobA"/>
    <property type="match status" value="1"/>
</dbReference>
<evidence type="ECO:0000313" key="11">
    <source>
        <dbReference type="Proteomes" id="UP000238196"/>
    </source>
</evidence>
<comment type="subcellular location">
    <subcellularLocation>
        <location evidence="8">Cytoplasm</location>
    </subcellularLocation>
</comment>
<dbReference type="Proteomes" id="UP000238196">
    <property type="component" value="Unassembled WGS sequence"/>
</dbReference>
<dbReference type="PANTHER" id="PTHR46638:SF1">
    <property type="entry name" value="CORRINOID ADENOSYLTRANSFERASE"/>
    <property type="match status" value="1"/>
</dbReference>
<reference evidence="10 11" key="1">
    <citation type="submission" date="2018-02" db="EMBL/GenBank/DDBJ databases">
        <title>novel marine gammaproteobacteria from coastal saline agro ecosystem.</title>
        <authorList>
            <person name="Krishnan R."/>
            <person name="Ramesh Kumar N."/>
        </authorList>
    </citation>
    <scope>NUCLEOTIDE SEQUENCE [LARGE SCALE GENOMIC DNA]</scope>
    <source>
        <strain evidence="10 11">228</strain>
    </source>
</reference>
<keyword evidence="8" id="KW-0169">Cobalamin biosynthesis</keyword>
<dbReference type="GO" id="GO:0008817">
    <property type="term" value="F:corrinoid adenosyltransferase activity"/>
    <property type="evidence" value="ECO:0007669"/>
    <property type="project" value="UniProtKB-UniRule"/>
</dbReference>
<organism evidence="10 11">
    <name type="scientific">Proteobacteria bacterium 228</name>
    <dbReference type="NCBI Taxonomy" id="2083153"/>
    <lineage>
        <taxon>Bacteria</taxon>
        <taxon>Pseudomonadati</taxon>
        <taxon>Pseudomonadota</taxon>
    </lineage>
</organism>
<dbReference type="GO" id="GO:0009236">
    <property type="term" value="P:cobalamin biosynthetic process"/>
    <property type="evidence" value="ECO:0007669"/>
    <property type="project" value="UniProtKB-UniRule"/>
</dbReference>
<dbReference type="PANTHER" id="PTHR46638">
    <property type="entry name" value="CORRINOID ADENOSYLTRANSFERASE"/>
    <property type="match status" value="1"/>
</dbReference>
<dbReference type="PIRSF" id="PIRSF015617">
    <property type="entry name" value="Adensltrnsf_CobA"/>
    <property type="match status" value="1"/>
</dbReference>
<keyword evidence="8" id="KW-0808">Transferase</keyword>
<dbReference type="CDD" id="cd00561">
    <property type="entry name" value="CobA_ACA"/>
    <property type="match status" value="1"/>
</dbReference>
<evidence type="ECO:0000256" key="5">
    <source>
        <dbReference type="ARBA" id="ARBA00024929"/>
    </source>
</evidence>
<dbReference type="Pfam" id="PF02572">
    <property type="entry name" value="CobA_CobO_BtuR"/>
    <property type="match status" value="1"/>
</dbReference>
<dbReference type="InterPro" id="IPR025826">
    <property type="entry name" value="Co_AT_N_dom"/>
</dbReference>
<evidence type="ECO:0000256" key="4">
    <source>
        <dbReference type="ARBA" id="ARBA00023244"/>
    </source>
</evidence>
<comment type="catalytic activity">
    <reaction evidence="6 8">
        <text>2 cob(II)yrinate a,c diamide + reduced [electron-transfer flavoprotein] + 2 ATP = 2 adenosylcob(III)yrinate a,c-diamide + 2 triphosphate + oxidized [electron-transfer flavoprotein] + 3 H(+)</text>
        <dbReference type="Rhea" id="RHEA:11528"/>
        <dbReference type="Rhea" id="RHEA-COMP:10685"/>
        <dbReference type="Rhea" id="RHEA-COMP:10686"/>
        <dbReference type="ChEBI" id="CHEBI:15378"/>
        <dbReference type="ChEBI" id="CHEBI:18036"/>
        <dbReference type="ChEBI" id="CHEBI:30616"/>
        <dbReference type="ChEBI" id="CHEBI:57692"/>
        <dbReference type="ChEBI" id="CHEBI:58307"/>
        <dbReference type="ChEBI" id="CHEBI:58503"/>
        <dbReference type="ChEBI" id="CHEBI:58537"/>
        <dbReference type="EC" id="2.5.1.17"/>
    </reaction>
</comment>
<dbReference type="UniPathway" id="UPA00148">
    <property type="reaction ID" value="UER00233"/>
</dbReference>
<evidence type="ECO:0000256" key="7">
    <source>
        <dbReference type="ARBA" id="ARBA00048692"/>
    </source>
</evidence>
<keyword evidence="8" id="KW-0067">ATP-binding</keyword>
<dbReference type="NCBIfam" id="NF004637">
    <property type="entry name" value="PRK05986.1"/>
    <property type="match status" value="1"/>
</dbReference>
<feature type="domain" description="Cob(I)alamin adenosyltransferase N-terminal" evidence="9">
    <location>
        <begin position="2"/>
        <end position="26"/>
    </location>
</feature>
<comment type="function">
    <text evidence="5 8">Required for both de novo synthesis of the corrin ring for the assimilation of exogenous corrinoids. Participates in the adenosylation of a variety of incomplete and complete corrinoids.</text>
</comment>
<name>A0A2S5KMR0_9PROT</name>
<comment type="pathway">
    <text evidence="1 8">Cofactor biosynthesis; adenosylcobalamin biosynthesis; adenosylcobalamin from cob(II)yrinate a,c-diamide: step 2/7.</text>
</comment>
<dbReference type="Pfam" id="PF12557">
    <property type="entry name" value="Co_AT_N"/>
    <property type="match status" value="1"/>
</dbReference>
<dbReference type="EMBL" id="PRLP01000057">
    <property type="protein sequence ID" value="PPC76088.1"/>
    <property type="molecule type" value="Genomic_DNA"/>
</dbReference>
<dbReference type="Gene3D" id="3.40.50.300">
    <property type="entry name" value="P-loop containing nucleotide triphosphate hydrolases"/>
    <property type="match status" value="1"/>
</dbReference>
<dbReference type="EC" id="2.5.1.17" evidence="3 8"/>
<evidence type="ECO:0000256" key="1">
    <source>
        <dbReference type="ARBA" id="ARBA00005121"/>
    </source>
</evidence>
<keyword evidence="8" id="KW-0963">Cytoplasm</keyword>
<comment type="catalytic activity">
    <reaction evidence="7 8">
        <text>2 cob(II)alamin + reduced [electron-transfer flavoprotein] + 2 ATP = 2 adenosylcob(III)alamin + 2 triphosphate + oxidized [electron-transfer flavoprotein] + 3 H(+)</text>
        <dbReference type="Rhea" id="RHEA:28671"/>
        <dbReference type="Rhea" id="RHEA-COMP:10685"/>
        <dbReference type="Rhea" id="RHEA-COMP:10686"/>
        <dbReference type="ChEBI" id="CHEBI:15378"/>
        <dbReference type="ChEBI" id="CHEBI:16304"/>
        <dbReference type="ChEBI" id="CHEBI:18036"/>
        <dbReference type="ChEBI" id="CHEBI:18408"/>
        <dbReference type="ChEBI" id="CHEBI:30616"/>
        <dbReference type="ChEBI" id="CHEBI:57692"/>
        <dbReference type="ChEBI" id="CHEBI:58307"/>
        <dbReference type="EC" id="2.5.1.17"/>
    </reaction>
</comment>
<evidence type="ECO:0000256" key="6">
    <source>
        <dbReference type="ARBA" id="ARBA00048555"/>
    </source>
</evidence>
<gene>
    <name evidence="10" type="primary">cobO</name>
    <name evidence="10" type="ORF">C4K68_16980</name>
</gene>
<keyword evidence="8" id="KW-0547">Nucleotide-binding</keyword>
<dbReference type="InterPro" id="IPR003724">
    <property type="entry name" value="CblAdoTrfase_CobA"/>
</dbReference>
<dbReference type="AlphaFoldDB" id="A0A2S5KMR0"/>
<proteinExistence type="inferred from homology"/>
<dbReference type="InterPro" id="IPR027417">
    <property type="entry name" value="P-loop_NTPase"/>
</dbReference>
<evidence type="ECO:0000259" key="9">
    <source>
        <dbReference type="Pfam" id="PF12557"/>
    </source>
</evidence>
<sequence length="203" mass="22547">MSQAPSDRAERHKARMEKLKAHVDSQVAKATEERGIIVLLTGNGKGKSSSAFGMVARALGHGQKVGIVQFIKGAWDCGEQKFFAGHDRVTFHIMGTGFTWDTQNRDADIAAARQVWEEGKRLLQDDSYDLLVFDEITYMFKYDYLPLEEITHALVNRPVNQNVVLTGRGAAKELIELADTVTELGDIKHAFRAGIKAQPGVEF</sequence>